<dbReference type="InterPro" id="IPR027413">
    <property type="entry name" value="GROEL-like_equatorial_sf"/>
</dbReference>
<name>A0AAW1IAJ5_POPJA</name>
<evidence type="ECO:0000256" key="1">
    <source>
        <dbReference type="ARBA" id="ARBA00004496"/>
    </source>
</evidence>
<evidence type="ECO:0000256" key="2">
    <source>
        <dbReference type="ARBA" id="ARBA00008020"/>
    </source>
</evidence>
<evidence type="ECO:0000256" key="4">
    <source>
        <dbReference type="ARBA" id="ARBA00022490"/>
    </source>
</evidence>
<dbReference type="PANTHER" id="PTHR11353">
    <property type="entry name" value="CHAPERONIN"/>
    <property type="match status" value="1"/>
</dbReference>
<accession>A0AAW1IAJ5</accession>
<dbReference type="GO" id="GO:0140662">
    <property type="term" value="F:ATP-dependent protein folding chaperone"/>
    <property type="evidence" value="ECO:0007669"/>
    <property type="project" value="InterPro"/>
</dbReference>
<keyword evidence="4" id="KW-0963">Cytoplasm</keyword>
<evidence type="ECO:0000256" key="9">
    <source>
        <dbReference type="RuleBase" id="RU004192"/>
    </source>
</evidence>
<dbReference type="Gene3D" id="1.10.560.10">
    <property type="entry name" value="GroEL-like equatorial domain"/>
    <property type="match status" value="1"/>
</dbReference>
<dbReference type="NCBIfam" id="NF041083">
    <property type="entry name" value="thermosome_beta"/>
    <property type="match status" value="1"/>
</dbReference>
<dbReference type="SUPFAM" id="SSF52029">
    <property type="entry name" value="GroEL apical domain-like"/>
    <property type="match status" value="1"/>
</dbReference>
<evidence type="ECO:0000313" key="11">
    <source>
        <dbReference type="Proteomes" id="UP001458880"/>
    </source>
</evidence>
<keyword evidence="5 8" id="KW-0547">Nucleotide-binding</keyword>
<dbReference type="Gene3D" id="3.30.260.10">
    <property type="entry name" value="TCP-1-like chaperonin intermediate domain"/>
    <property type="match status" value="1"/>
</dbReference>
<dbReference type="PROSITE" id="PS00751">
    <property type="entry name" value="TCP1_2"/>
    <property type="match status" value="1"/>
</dbReference>
<organism evidence="10 11">
    <name type="scientific">Popillia japonica</name>
    <name type="common">Japanese beetle</name>
    <dbReference type="NCBI Taxonomy" id="7064"/>
    <lineage>
        <taxon>Eukaryota</taxon>
        <taxon>Metazoa</taxon>
        <taxon>Ecdysozoa</taxon>
        <taxon>Arthropoda</taxon>
        <taxon>Hexapoda</taxon>
        <taxon>Insecta</taxon>
        <taxon>Pterygota</taxon>
        <taxon>Neoptera</taxon>
        <taxon>Endopterygota</taxon>
        <taxon>Coleoptera</taxon>
        <taxon>Polyphaga</taxon>
        <taxon>Scarabaeiformia</taxon>
        <taxon>Scarabaeidae</taxon>
        <taxon>Rutelinae</taxon>
        <taxon>Popillia</taxon>
    </lineage>
</organism>
<dbReference type="NCBIfam" id="TIGR02342">
    <property type="entry name" value="chap_CCT_delta"/>
    <property type="match status" value="1"/>
</dbReference>
<dbReference type="SUPFAM" id="SSF54849">
    <property type="entry name" value="GroEL-intermediate domain like"/>
    <property type="match status" value="1"/>
</dbReference>
<dbReference type="GO" id="GO:0016887">
    <property type="term" value="F:ATP hydrolysis activity"/>
    <property type="evidence" value="ECO:0007669"/>
    <property type="project" value="InterPro"/>
</dbReference>
<evidence type="ECO:0000256" key="7">
    <source>
        <dbReference type="ARBA" id="ARBA00023186"/>
    </source>
</evidence>
<keyword evidence="7 8" id="KW-0143">Chaperone</keyword>
<dbReference type="PROSITE" id="PS00995">
    <property type="entry name" value="TCP1_3"/>
    <property type="match status" value="1"/>
</dbReference>
<sequence>MCSVYSVFSSKNWPVNIVLALTNCLYKMTAPNASGDTLKSGTTAYKDKSKPADVRLSNINAAKAVSDAIRTSLGPRGMDKMIQSGNGEVTITNDGATILKQMNVIHPAAKMLVELSKAQDIEAGDGTTTVVIMAGALLHAAEKLLNRGIHPTAISESFQRAAAHAVNILNNISTPIQLDNREQLIKSASTSLNSKVVSQQSSQLAPLAVDAVFKIINPAHEEVVNLSDIKVIRQLGGTVEDTELVEGIVFPQRAANVNGPKRIEKAKIGLIQFCISPPKTDMDHNVIVSDYAAMDRVLKEERMYILNIVKQIKKSGCNVLLVQKSILRDAVSDLALHFLDKIKVMVVKDIEREDVEFVCKSLGCRPIASLDHFTPENLSNAELVEEVGFSGNRMVKITGSQNAGKTVTLLVRGSNKLVLEEAERSIHDALCVVRCLVRKKALIAGGGAPEIELALKLAALADKCEGLDAICLRAFANSLEIIPFTLAENAGLNPIQTVTELRNRHANGEVSAGINVRKGTISDILEENVVQPLLVSVSAITLATETVRSILKIDDIVNTM</sequence>
<dbReference type="AlphaFoldDB" id="A0AAW1IAJ5"/>
<evidence type="ECO:0000313" key="10">
    <source>
        <dbReference type="EMBL" id="KAK9686137.1"/>
    </source>
</evidence>
<dbReference type="InterPro" id="IPR002194">
    <property type="entry name" value="Chaperonin_TCP-1_CS"/>
</dbReference>
<dbReference type="InterPro" id="IPR017998">
    <property type="entry name" value="Chaperone_TCP-1"/>
</dbReference>
<proteinExistence type="inferred from homology"/>
<protein>
    <recommendedName>
        <fullName evidence="3 9">T-complex protein 1 subunit delta</fullName>
    </recommendedName>
</protein>
<evidence type="ECO:0000256" key="3">
    <source>
        <dbReference type="ARBA" id="ARBA00016107"/>
    </source>
</evidence>
<dbReference type="PROSITE" id="PS00750">
    <property type="entry name" value="TCP1_1"/>
    <property type="match status" value="1"/>
</dbReference>
<comment type="caution">
    <text evidence="10">The sequence shown here is derived from an EMBL/GenBank/DDBJ whole genome shotgun (WGS) entry which is preliminary data.</text>
</comment>
<dbReference type="InterPro" id="IPR012717">
    <property type="entry name" value="Chap_CCT_delta"/>
</dbReference>
<gene>
    <name evidence="10" type="ORF">QE152_g37424</name>
</gene>
<dbReference type="GO" id="GO:0005737">
    <property type="term" value="C:cytoplasm"/>
    <property type="evidence" value="ECO:0007669"/>
    <property type="project" value="UniProtKB-SubCell"/>
</dbReference>
<dbReference type="InterPro" id="IPR054827">
    <property type="entry name" value="thermosome_alpha"/>
</dbReference>
<evidence type="ECO:0000256" key="8">
    <source>
        <dbReference type="RuleBase" id="RU004187"/>
    </source>
</evidence>
<keyword evidence="6 8" id="KW-0067">ATP-binding</keyword>
<dbReference type="InterPro" id="IPR027410">
    <property type="entry name" value="TCP-1-like_intermed_sf"/>
</dbReference>
<dbReference type="Proteomes" id="UP001458880">
    <property type="component" value="Unassembled WGS sequence"/>
</dbReference>
<dbReference type="InterPro" id="IPR053374">
    <property type="entry name" value="TCP-1_chaperonin"/>
</dbReference>
<dbReference type="FunFam" id="3.50.7.10:FF:000010">
    <property type="entry name" value="T-complex protein 1 subunit delta"/>
    <property type="match status" value="1"/>
</dbReference>
<comment type="similarity">
    <text evidence="2 8">Belongs to the TCP-1 chaperonin family.</text>
</comment>
<reference evidence="10 11" key="1">
    <citation type="journal article" date="2024" name="BMC Genomics">
        <title>De novo assembly and annotation of Popillia japonica's genome with initial clues to its potential as an invasive pest.</title>
        <authorList>
            <person name="Cucini C."/>
            <person name="Boschi S."/>
            <person name="Funari R."/>
            <person name="Cardaioli E."/>
            <person name="Iannotti N."/>
            <person name="Marturano G."/>
            <person name="Paoli F."/>
            <person name="Bruttini M."/>
            <person name="Carapelli A."/>
            <person name="Frati F."/>
            <person name="Nardi F."/>
        </authorList>
    </citation>
    <scope>NUCLEOTIDE SEQUENCE [LARGE SCALE GENOMIC DNA]</scope>
    <source>
        <strain evidence="10">DMR45628</strain>
    </source>
</reference>
<evidence type="ECO:0000256" key="5">
    <source>
        <dbReference type="ARBA" id="ARBA00022741"/>
    </source>
</evidence>
<dbReference type="GO" id="GO:0051082">
    <property type="term" value="F:unfolded protein binding"/>
    <property type="evidence" value="ECO:0007669"/>
    <property type="project" value="InterPro"/>
</dbReference>
<dbReference type="InterPro" id="IPR027409">
    <property type="entry name" value="GroEL-like_apical_dom_sf"/>
</dbReference>
<dbReference type="NCBIfam" id="NF041082">
    <property type="entry name" value="thermosome_alpha"/>
    <property type="match status" value="1"/>
</dbReference>
<dbReference type="SUPFAM" id="SSF48592">
    <property type="entry name" value="GroEL equatorial domain-like"/>
    <property type="match status" value="1"/>
</dbReference>
<dbReference type="Gene3D" id="3.50.7.10">
    <property type="entry name" value="GroEL"/>
    <property type="match status" value="1"/>
</dbReference>
<dbReference type="Pfam" id="PF00118">
    <property type="entry name" value="Cpn60_TCP1"/>
    <property type="match status" value="1"/>
</dbReference>
<dbReference type="InterPro" id="IPR002423">
    <property type="entry name" value="Cpn60/GroEL/TCP-1"/>
</dbReference>
<dbReference type="CDD" id="cd03338">
    <property type="entry name" value="TCP1_delta"/>
    <property type="match status" value="1"/>
</dbReference>
<evidence type="ECO:0000256" key="6">
    <source>
        <dbReference type="ARBA" id="ARBA00022840"/>
    </source>
</evidence>
<dbReference type="GO" id="GO:0005524">
    <property type="term" value="F:ATP binding"/>
    <property type="evidence" value="ECO:0007669"/>
    <property type="project" value="UniProtKB-KW"/>
</dbReference>
<keyword evidence="11" id="KW-1185">Reference proteome</keyword>
<dbReference type="EMBL" id="JASPKY010000727">
    <property type="protein sequence ID" value="KAK9686137.1"/>
    <property type="molecule type" value="Genomic_DNA"/>
</dbReference>
<comment type="subcellular location">
    <subcellularLocation>
        <location evidence="1">Cytoplasm</location>
    </subcellularLocation>
</comment>
<dbReference type="PRINTS" id="PR00304">
    <property type="entry name" value="TCOMPLEXTCP1"/>
</dbReference>